<feature type="domain" description="EGF-like" evidence="3">
    <location>
        <begin position="406"/>
        <end position="442"/>
    </location>
</feature>
<keyword evidence="1" id="KW-1133">Transmembrane helix</keyword>
<dbReference type="Gene3D" id="2.10.25.10">
    <property type="entry name" value="Laminin"/>
    <property type="match status" value="14"/>
</dbReference>
<feature type="domain" description="EGF-like" evidence="3">
    <location>
        <begin position="339"/>
        <end position="371"/>
    </location>
</feature>
<evidence type="ECO:0000259" key="3">
    <source>
        <dbReference type="SMART" id="SM00181"/>
    </source>
</evidence>
<feature type="domain" description="EGF-like" evidence="3">
    <location>
        <begin position="954"/>
        <end position="988"/>
    </location>
</feature>
<evidence type="ECO:0000313" key="5">
    <source>
        <dbReference type="Proteomes" id="UP000037069"/>
    </source>
</evidence>
<feature type="domain" description="EGF-like" evidence="3">
    <location>
        <begin position="511"/>
        <end position="544"/>
    </location>
</feature>
<feature type="signal peptide" evidence="2">
    <location>
        <begin position="1"/>
        <end position="22"/>
    </location>
</feature>
<name>A0A0L0BMM7_LUCCU</name>
<feature type="domain" description="EGF-like" evidence="3">
    <location>
        <begin position="373"/>
        <end position="404"/>
    </location>
</feature>
<gene>
    <name evidence="4" type="ORF">FF38_00048</name>
</gene>
<keyword evidence="2" id="KW-0732">Signal</keyword>
<feature type="domain" description="EGF-like" evidence="3">
    <location>
        <begin position="478"/>
        <end position="509"/>
    </location>
</feature>
<feature type="domain" description="EGF-like" evidence="3">
    <location>
        <begin position="131"/>
        <end position="164"/>
    </location>
</feature>
<keyword evidence="1" id="KW-0812">Transmembrane</keyword>
<dbReference type="InterPro" id="IPR053255">
    <property type="entry name" value="EGF-like_domain"/>
</dbReference>
<comment type="caution">
    <text evidence="4">The sequence shown here is derived from an EMBL/GenBank/DDBJ whole genome shotgun (WGS) entry which is preliminary data.</text>
</comment>
<dbReference type="SMART" id="SM00181">
    <property type="entry name" value="EGF"/>
    <property type="match status" value="17"/>
</dbReference>
<sequence>MNYFIKLFLLQLLLNDLHLITAQWCLKYQTVLKSRIYWNNGQRMVSKRNFFGGIKYKYEPYMYSTVQNYHDYERVNVCCDGYTKISDTKCEPICSPSCPTNTHCIRPNICECDVNYKGYTASATTIQCEPICIPNCPKNAQCIAPNQCRCNSGYQMDSVSGECLPICNNCPENSICTQPDQCTCNAGYLDNGLGECKPICSKPCPEFSECTKPEKCTCQQNYKKNENGKCEAICEQECPENSLCIKPNECSCQEGYEEAEYINATRFKCFPKCHNGCPLNALCIKPNVCECQKGYRMSPDNVCQPVCENECPQYATCSEPNRCSCHDGYEQQELQCQPICEKACPEHASCREPNKCQCEAGYQMTEENICKPVCEDKCPQYATCIEPNKCSCNKGYELLEQQCQPVCEKACPEHASCSEPNKCQCEAGYQLKLSSIYNLFCEPICQANCSTFGKCVQPNKCECLEGYEMDELEVCQPICSRGCKNGLCFQPDICICNPGYLMGPQEECEPFCSLPCQNGSCIEPEICQCHEGYKLKNNSINICEPLCDPQCINGICVAPNVCICHENYEPTTTAIGLNHHNCQVVANITFTTTTTQPEFETSTYQQQSTAQMLTTLTTLDLTSTLNPDQLRQTSASNLVSADICNDRCHCWQEFDEYGPLITKQCVRLCVDDFDKPCLDLNRCKCDAAKNHLICQTTDDSMELDDDPLFYRCNLERFKATTFKPLHDGVSSDMKSVQPEKMSSFPWWWPVIATVLVVSSVIGGLLYVRFRKFEAYCGVRTVMTNHVQMVQLETDDVDYDISDTYILQRPPYKLEPTYRNPYKPVSKHTQRKKKPQHFASTTESLCVRNLKKKKAEEEKENPPKKVLISGNRWHGPVQYGEYMWKTKRQEKRTNKLRPISQIERKLHKCYKWVNSKELKQYEWPAIIQTIESKDLYHIEICCPDFGPIRYMGNTLCRPFCSNCRNGDCIAPEKCRCFDGFVLTDNEECVFTCPISCLNGRCNLLLNTCLCNNGYKLDETKQFCRPICHSGCDANPLHNCTAPEVCGCVKGYSLTDNGCQPIAKG</sequence>
<feature type="domain" description="EGF-like" evidence="3">
    <location>
        <begin position="166"/>
        <end position="197"/>
    </location>
</feature>
<feature type="domain" description="EGF-like" evidence="3">
    <location>
        <begin position="444"/>
        <end position="476"/>
    </location>
</feature>
<feature type="domain" description="EGF-like" evidence="3">
    <location>
        <begin position="199"/>
        <end position="231"/>
    </location>
</feature>
<feature type="domain" description="EGF-like" evidence="3">
    <location>
        <begin position="306"/>
        <end position="337"/>
    </location>
</feature>
<protein>
    <recommendedName>
        <fullName evidence="3">EGF-like domain-containing protein</fullName>
    </recommendedName>
</protein>
<organism evidence="4 5">
    <name type="scientific">Lucilia cuprina</name>
    <name type="common">Green bottle fly</name>
    <name type="synonym">Australian sheep blowfly</name>
    <dbReference type="NCBI Taxonomy" id="7375"/>
    <lineage>
        <taxon>Eukaryota</taxon>
        <taxon>Metazoa</taxon>
        <taxon>Ecdysozoa</taxon>
        <taxon>Arthropoda</taxon>
        <taxon>Hexapoda</taxon>
        <taxon>Insecta</taxon>
        <taxon>Pterygota</taxon>
        <taxon>Neoptera</taxon>
        <taxon>Endopterygota</taxon>
        <taxon>Diptera</taxon>
        <taxon>Brachycera</taxon>
        <taxon>Muscomorpha</taxon>
        <taxon>Oestroidea</taxon>
        <taxon>Calliphoridae</taxon>
        <taxon>Luciliinae</taxon>
        <taxon>Lucilia</taxon>
    </lineage>
</organism>
<feature type="domain" description="EGF-like" evidence="3">
    <location>
        <begin position="546"/>
        <end position="583"/>
    </location>
</feature>
<keyword evidence="1" id="KW-0472">Membrane</keyword>
<feature type="domain" description="EGF-like" evidence="3">
    <location>
        <begin position="233"/>
        <end position="270"/>
    </location>
</feature>
<keyword evidence="5" id="KW-1185">Reference proteome</keyword>
<dbReference type="Proteomes" id="UP000037069">
    <property type="component" value="Unassembled WGS sequence"/>
</dbReference>
<dbReference type="EMBL" id="JRES01001649">
    <property type="protein sequence ID" value="KNC21183.1"/>
    <property type="molecule type" value="Genomic_DNA"/>
</dbReference>
<dbReference type="OrthoDB" id="18487at2759"/>
<dbReference type="PANTHER" id="PTHR24047">
    <property type="entry name" value="FI01909P-RELATED"/>
    <property type="match status" value="1"/>
</dbReference>
<accession>A0A0L0BMM7</accession>
<feature type="domain" description="EGF-like" evidence="3">
    <location>
        <begin position="1025"/>
        <end position="1058"/>
    </location>
</feature>
<feature type="domain" description="EGF-like" evidence="3">
    <location>
        <begin position="990"/>
        <end position="1023"/>
    </location>
</feature>
<dbReference type="AlphaFoldDB" id="A0A0L0BMM7"/>
<proteinExistence type="predicted"/>
<feature type="transmembrane region" description="Helical" evidence="1">
    <location>
        <begin position="746"/>
        <end position="767"/>
    </location>
</feature>
<dbReference type="InterPro" id="IPR000742">
    <property type="entry name" value="EGF"/>
</dbReference>
<evidence type="ECO:0000256" key="2">
    <source>
        <dbReference type="SAM" id="SignalP"/>
    </source>
</evidence>
<feature type="domain" description="EGF-like" evidence="3">
    <location>
        <begin position="272"/>
        <end position="304"/>
    </location>
</feature>
<feature type="domain" description="EGF-like" evidence="3">
    <location>
        <begin position="93"/>
        <end position="129"/>
    </location>
</feature>
<dbReference type="PANTHER" id="PTHR24047:SF29">
    <property type="entry name" value="EATER-RELATED"/>
    <property type="match status" value="1"/>
</dbReference>
<reference evidence="4 5" key="1">
    <citation type="journal article" date="2015" name="Nat. Commun.">
        <title>Lucilia cuprina genome unlocks parasitic fly biology to underpin future interventions.</title>
        <authorList>
            <person name="Anstead C.A."/>
            <person name="Korhonen P.K."/>
            <person name="Young N.D."/>
            <person name="Hall R.S."/>
            <person name="Jex A.R."/>
            <person name="Murali S.C."/>
            <person name="Hughes D.S."/>
            <person name="Lee S.F."/>
            <person name="Perry T."/>
            <person name="Stroehlein A.J."/>
            <person name="Ansell B.R."/>
            <person name="Breugelmans B."/>
            <person name="Hofmann A."/>
            <person name="Qu J."/>
            <person name="Dugan S."/>
            <person name="Lee S.L."/>
            <person name="Chao H."/>
            <person name="Dinh H."/>
            <person name="Han Y."/>
            <person name="Doddapaneni H.V."/>
            <person name="Worley K.C."/>
            <person name="Muzny D.M."/>
            <person name="Ioannidis P."/>
            <person name="Waterhouse R.M."/>
            <person name="Zdobnov E.M."/>
            <person name="James P.J."/>
            <person name="Bagnall N.H."/>
            <person name="Kotze A.C."/>
            <person name="Gibbs R.A."/>
            <person name="Richards S."/>
            <person name="Batterham P."/>
            <person name="Gasser R.B."/>
        </authorList>
    </citation>
    <scope>NUCLEOTIDE SEQUENCE [LARGE SCALE GENOMIC DNA]</scope>
    <source>
        <strain evidence="4 5">LS</strain>
        <tissue evidence="4">Full body</tissue>
    </source>
</reference>
<feature type="chain" id="PRO_5005534768" description="EGF-like domain-containing protein" evidence="2">
    <location>
        <begin position="23"/>
        <end position="1063"/>
    </location>
</feature>
<evidence type="ECO:0000313" key="4">
    <source>
        <dbReference type="EMBL" id="KNC21183.1"/>
    </source>
</evidence>
<evidence type="ECO:0000256" key="1">
    <source>
        <dbReference type="SAM" id="Phobius"/>
    </source>
</evidence>